<comment type="caution">
    <text evidence="3">The sequence shown here is derived from an EMBL/GenBank/DDBJ whole genome shotgun (WGS) entry which is preliminary data.</text>
</comment>
<dbReference type="HAMAP" id="MF_00163">
    <property type="entry name" value="Pep_deformylase"/>
    <property type="match status" value="1"/>
</dbReference>
<dbReference type="NCBIfam" id="NF001159">
    <property type="entry name" value="PRK00150.1-3"/>
    <property type="match status" value="1"/>
</dbReference>
<keyword evidence="2" id="KW-0479">Metal-binding</keyword>
<dbReference type="PATRIC" id="fig|1149862.3.peg.2535"/>
<evidence type="ECO:0000256" key="1">
    <source>
        <dbReference type="ARBA" id="ARBA00010759"/>
    </source>
</evidence>
<keyword evidence="4" id="KW-1185">Reference proteome</keyword>
<keyword evidence="2" id="KW-0408">Iron</keyword>
<dbReference type="GO" id="GO:0042586">
    <property type="term" value="F:peptide deformylase activity"/>
    <property type="evidence" value="ECO:0007669"/>
    <property type="project" value="UniProtKB-UniRule"/>
</dbReference>
<evidence type="ECO:0000256" key="2">
    <source>
        <dbReference type="HAMAP-Rule" id="MF_00163"/>
    </source>
</evidence>
<gene>
    <name evidence="2" type="primary">def</name>
    <name evidence="3" type="ORF">FB4_3575</name>
</gene>
<evidence type="ECO:0000313" key="4">
    <source>
        <dbReference type="Proteomes" id="UP000004324"/>
    </source>
</evidence>
<feature type="binding site" evidence="2">
    <location>
        <position position="153"/>
    </location>
    <ligand>
        <name>Fe cation</name>
        <dbReference type="ChEBI" id="CHEBI:24875"/>
    </ligand>
</feature>
<protein>
    <recommendedName>
        <fullName evidence="2">Peptide deformylase</fullName>
        <shortName evidence="2">PDF</shortName>
        <ecNumber evidence="2">3.5.1.88</ecNumber>
    </recommendedName>
    <alternativeName>
        <fullName evidence="2">Polypeptide deformylase</fullName>
    </alternativeName>
</protein>
<dbReference type="EMBL" id="AKVJ01000028">
    <property type="protein sequence ID" value="EIW18101.1"/>
    <property type="molecule type" value="Genomic_DNA"/>
</dbReference>
<comment type="function">
    <text evidence="2">Removes the formyl group from the N-terminal Met of newly synthesized proteins. Requires at least a dipeptide for an efficient rate of reaction. N-terminal L-methionine is a prerequisite for activity but the enzyme has broad specificity at other positions.</text>
</comment>
<feature type="binding site" evidence="2">
    <location>
        <position position="107"/>
    </location>
    <ligand>
        <name>Fe cation</name>
        <dbReference type="ChEBI" id="CHEBI:24875"/>
    </ligand>
</feature>
<dbReference type="GO" id="GO:0006412">
    <property type="term" value="P:translation"/>
    <property type="evidence" value="ECO:0007669"/>
    <property type="project" value="UniProtKB-UniRule"/>
</dbReference>
<dbReference type="PRINTS" id="PR01576">
    <property type="entry name" value="PDEFORMYLASE"/>
</dbReference>
<comment type="catalytic activity">
    <reaction evidence="2">
        <text>N-terminal N-formyl-L-methionyl-[peptide] + H2O = N-terminal L-methionyl-[peptide] + formate</text>
        <dbReference type="Rhea" id="RHEA:24420"/>
        <dbReference type="Rhea" id="RHEA-COMP:10639"/>
        <dbReference type="Rhea" id="RHEA-COMP:10640"/>
        <dbReference type="ChEBI" id="CHEBI:15377"/>
        <dbReference type="ChEBI" id="CHEBI:15740"/>
        <dbReference type="ChEBI" id="CHEBI:49298"/>
        <dbReference type="ChEBI" id="CHEBI:64731"/>
        <dbReference type="EC" id="3.5.1.88"/>
    </reaction>
</comment>
<dbReference type="InterPro" id="IPR036821">
    <property type="entry name" value="Peptide_deformylase_sf"/>
</dbReference>
<organism evidence="3 4">
    <name type="scientific">Pelosinus fermentans B4</name>
    <dbReference type="NCBI Taxonomy" id="1149862"/>
    <lineage>
        <taxon>Bacteria</taxon>
        <taxon>Bacillati</taxon>
        <taxon>Bacillota</taxon>
        <taxon>Negativicutes</taxon>
        <taxon>Selenomonadales</taxon>
        <taxon>Sporomusaceae</taxon>
        <taxon>Pelosinus</taxon>
    </lineage>
</organism>
<name>I9LCM1_9FIRM</name>
<dbReference type="PIRSF" id="PIRSF004749">
    <property type="entry name" value="Pep_def"/>
    <property type="match status" value="1"/>
</dbReference>
<dbReference type="Proteomes" id="UP000004324">
    <property type="component" value="Unassembled WGS sequence"/>
</dbReference>
<reference evidence="3 4" key="1">
    <citation type="journal article" date="2012" name="J. Bacteriol.">
        <title>Draft Genome Sequences for Two Metal-Reducing Pelosinus fermentans Strains Isolated from a Cr(VI)-Contaminated Site and for Type Strain R7.</title>
        <authorList>
            <person name="Brown S.D."/>
            <person name="Podar M."/>
            <person name="Klingeman D.M."/>
            <person name="Johnson C.M."/>
            <person name="Yang Z.K."/>
            <person name="Utturkar S.M."/>
            <person name="Land M.L."/>
            <person name="Mosher J.J."/>
            <person name="Hurt R.A.Jr."/>
            <person name="Phelps T.J."/>
            <person name="Palumbo A.V."/>
            <person name="Arkin A.P."/>
            <person name="Hazen T.C."/>
            <person name="Elias D.A."/>
        </authorList>
    </citation>
    <scope>NUCLEOTIDE SEQUENCE [LARGE SCALE GENOMIC DNA]</scope>
    <source>
        <strain evidence="3 4">B4</strain>
    </source>
</reference>
<proteinExistence type="inferred from homology"/>
<dbReference type="Gene3D" id="3.90.45.10">
    <property type="entry name" value="Peptide deformylase"/>
    <property type="match status" value="1"/>
</dbReference>
<sequence length="169" mass="18536">MYSSMIKFGQDLSKVGGYYNCMEIRKAGDKVLKEIAEPVARVDKKIRKLIDDMAQTMYNADGVGLAAPQVGVSLRVIVLDVDDELIELINPIIIKKSEDCELGNEGCLSVPGVFGEVERFSEVTVTGLNRFGKNITITGTGLLARALQHEIDHLDGILFIEKAKTIHKG</sequence>
<comment type="similarity">
    <text evidence="1 2">Belongs to the polypeptide deformylase family.</text>
</comment>
<evidence type="ECO:0000313" key="3">
    <source>
        <dbReference type="EMBL" id="EIW18101.1"/>
    </source>
</evidence>
<accession>I9LCM1</accession>
<feature type="binding site" evidence="2">
    <location>
        <position position="149"/>
    </location>
    <ligand>
        <name>Fe cation</name>
        <dbReference type="ChEBI" id="CHEBI:24875"/>
    </ligand>
</feature>
<dbReference type="EC" id="3.5.1.88" evidence="2"/>
<comment type="cofactor">
    <cofactor evidence="2">
        <name>Fe(2+)</name>
        <dbReference type="ChEBI" id="CHEBI:29033"/>
    </cofactor>
    <text evidence="2">Binds 1 Fe(2+) ion.</text>
</comment>
<keyword evidence="2" id="KW-0648">Protein biosynthesis</keyword>
<dbReference type="PANTHER" id="PTHR10458:SF22">
    <property type="entry name" value="PEPTIDE DEFORMYLASE"/>
    <property type="match status" value="1"/>
</dbReference>
<dbReference type="CDD" id="cd00487">
    <property type="entry name" value="Pep_deformylase"/>
    <property type="match status" value="1"/>
</dbReference>
<dbReference type="InterPro" id="IPR023635">
    <property type="entry name" value="Peptide_deformylase"/>
</dbReference>
<dbReference type="NCBIfam" id="TIGR00079">
    <property type="entry name" value="pept_deformyl"/>
    <property type="match status" value="1"/>
</dbReference>
<dbReference type="AlphaFoldDB" id="I9LCM1"/>
<dbReference type="Pfam" id="PF01327">
    <property type="entry name" value="Pep_deformylase"/>
    <property type="match status" value="1"/>
</dbReference>
<feature type="active site" evidence="2">
    <location>
        <position position="150"/>
    </location>
</feature>
<dbReference type="PANTHER" id="PTHR10458">
    <property type="entry name" value="PEPTIDE DEFORMYLASE"/>
    <property type="match status" value="1"/>
</dbReference>
<keyword evidence="2" id="KW-0378">Hydrolase</keyword>
<dbReference type="SUPFAM" id="SSF56420">
    <property type="entry name" value="Peptide deformylase"/>
    <property type="match status" value="1"/>
</dbReference>
<dbReference type="GO" id="GO:0046872">
    <property type="term" value="F:metal ion binding"/>
    <property type="evidence" value="ECO:0007669"/>
    <property type="project" value="UniProtKB-KW"/>
</dbReference>